<dbReference type="PANTHER" id="PTHR11371:SF28">
    <property type="entry name" value="DEOXYRIBONUCLEASE-1-LIKE 1"/>
    <property type="match status" value="1"/>
</dbReference>
<dbReference type="GO" id="GO:0004530">
    <property type="term" value="F:deoxyribonuclease I activity"/>
    <property type="evidence" value="ECO:0007669"/>
    <property type="project" value="TreeGrafter"/>
</dbReference>
<feature type="disulfide bond" description="Essential for enzymatic activity" evidence="11">
    <location>
        <begin position="193"/>
        <end position="230"/>
    </location>
</feature>
<dbReference type="SUPFAM" id="SSF56219">
    <property type="entry name" value="DNase I-like"/>
    <property type="match status" value="1"/>
</dbReference>
<feature type="domain" description="Endonuclease/exonuclease/phosphatase" evidence="13">
    <location>
        <begin position="28"/>
        <end position="273"/>
    </location>
</feature>
<dbReference type="GO" id="GO:0006308">
    <property type="term" value="P:DNA catabolic process"/>
    <property type="evidence" value="ECO:0007669"/>
    <property type="project" value="InterPro"/>
</dbReference>
<dbReference type="GO" id="GO:0005783">
    <property type="term" value="C:endoplasmic reticulum"/>
    <property type="evidence" value="ECO:0007669"/>
    <property type="project" value="UniProtKB-SubCell"/>
</dbReference>
<reference evidence="14" key="2">
    <citation type="submission" date="2025-09" db="UniProtKB">
        <authorList>
            <consortium name="Ensembl"/>
        </authorList>
    </citation>
    <scope>IDENTIFICATION</scope>
</reference>
<keyword evidence="4 12" id="KW-0732">Signal</keyword>
<organism evidence="14 15">
    <name type="scientific">Seriola dumerili</name>
    <name type="common">Greater amberjack</name>
    <name type="synonym">Caranx dumerili</name>
    <dbReference type="NCBI Taxonomy" id="41447"/>
    <lineage>
        <taxon>Eukaryota</taxon>
        <taxon>Metazoa</taxon>
        <taxon>Chordata</taxon>
        <taxon>Craniata</taxon>
        <taxon>Vertebrata</taxon>
        <taxon>Euteleostomi</taxon>
        <taxon>Actinopterygii</taxon>
        <taxon>Neopterygii</taxon>
        <taxon>Teleostei</taxon>
        <taxon>Neoteleostei</taxon>
        <taxon>Acanthomorphata</taxon>
        <taxon>Carangaria</taxon>
        <taxon>Carangiformes</taxon>
        <taxon>Carangidae</taxon>
        <taxon>Seriola</taxon>
    </lineage>
</organism>
<dbReference type="Gene3D" id="3.60.10.10">
    <property type="entry name" value="Endonuclease/exonuclease/phosphatase"/>
    <property type="match status" value="1"/>
</dbReference>
<dbReference type="InterPro" id="IPR036691">
    <property type="entry name" value="Endo/exonu/phosph_ase_sf"/>
</dbReference>
<dbReference type="GO" id="GO:0003677">
    <property type="term" value="F:DNA binding"/>
    <property type="evidence" value="ECO:0007669"/>
    <property type="project" value="TreeGrafter"/>
</dbReference>
<comment type="similarity">
    <text evidence="2 10">Belongs to the DNase I family.</text>
</comment>
<keyword evidence="15" id="KW-1185">Reference proteome</keyword>
<sequence>MRWRSSGLPVLLLLLLTLSATVSGFRICSYNVQKFNLQKASNYRVMHTLTRVIAGCDICLLQNVIDSEGEVIRSLLSSLNRYDDNYLYKSVSSKGLGKSADDMQQYVFLYRTQTVNVVAEYQYKSKQSFLRAPFIVQFQGKRTAIKKFILVPLHTDPTHAIQEIDQLYDVFKEVSKKWNNTNVMFLGDFHAACAYVTRANRKNIRLFTNTSFSWLIKDKVDTTVSDDTNCAYDRIVVYGEPFLKAISPSSAKVYNIAKEFKLTRSKVLEVSDHFPVEVKLKSSALLLQATPLLILLVQSFLSAL</sequence>
<evidence type="ECO:0000256" key="8">
    <source>
        <dbReference type="ARBA" id="ARBA00023157"/>
    </source>
</evidence>
<dbReference type="Proteomes" id="UP000261420">
    <property type="component" value="Unplaced"/>
</dbReference>
<evidence type="ECO:0000256" key="7">
    <source>
        <dbReference type="ARBA" id="ARBA00022824"/>
    </source>
</evidence>
<dbReference type="PANTHER" id="PTHR11371">
    <property type="entry name" value="DEOXYRIBONUCLEASE"/>
    <property type="match status" value="1"/>
</dbReference>
<dbReference type="PIRSF" id="PIRSF000988">
    <property type="entry name" value="DNase_I_euk"/>
    <property type="match status" value="1"/>
</dbReference>
<keyword evidence="9" id="KW-0325">Glycoprotein</keyword>
<reference evidence="14" key="1">
    <citation type="submission" date="2025-08" db="UniProtKB">
        <authorList>
            <consortium name="Ensembl"/>
        </authorList>
    </citation>
    <scope>IDENTIFICATION</scope>
</reference>
<accession>A0A3B4VLX0</accession>
<keyword evidence="5 10" id="KW-0255">Endonuclease</keyword>
<keyword evidence="3 10" id="KW-0540">Nuclease</keyword>
<evidence type="ECO:0000256" key="12">
    <source>
        <dbReference type="SAM" id="SignalP"/>
    </source>
</evidence>
<dbReference type="PRINTS" id="PR00130">
    <property type="entry name" value="DNASEI"/>
</dbReference>
<keyword evidence="6 10" id="KW-0378">Hydrolase</keyword>
<evidence type="ECO:0000259" key="13">
    <source>
        <dbReference type="Pfam" id="PF03372"/>
    </source>
</evidence>
<dbReference type="SMART" id="SM00476">
    <property type="entry name" value="DNaseIc"/>
    <property type="match status" value="1"/>
</dbReference>
<dbReference type="CDD" id="cd10282">
    <property type="entry name" value="DNase1"/>
    <property type="match status" value="1"/>
</dbReference>
<feature type="signal peptide" evidence="12">
    <location>
        <begin position="1"/>
        <end position="24"/>
    </location>
</feature>
<dbReference type="AlphaFoldDB" id="A0A3B4VLX0"/>
<feature type="chain" id="PRO_5017469220" description="Deoxyribonuclease" evidence="12">
    <location>
        <begin position="25"/>
        <end position="304"/>
    </location>
</feature>
<protein>
    <recommendedName>
        <fullName evidence="10">Deoxyribonuclease</fullName>
    </recommendedName>
</protein>
<evidence type="ECO:0000256" key="4">
    <source>
        <dbReference type="ARBA" id="ARBA00022729"/>
    </source>
</evidence>
<dbReference type="GeneID" id="111237655"/>
<keyword evidence="7" id="KW-0256">Endoplasmic reticulum</keyword>
<evidence type="ECO:0000256" key="9">
    <source>
        <dbReference type="ARBA" id="ARBA00023180"/>
    </source>
</evidence>
<keyword evidence="8 11" id="KW-1015">Disulfide bond</keyword>
<evidence type="ECO:0000256" key="10">
    <source>
        <dbReference type="PIRNR" id="PIRNR000988"/>
    </source>
</evidence>
<dbReference type="InterPro" id="IPR016202">
    <property type="entry name" value="DNase_I"/>
</dbReference>
<name>A0A3B4VLX0_SERDU</name>
<proteinExistence type="inferred from homology"/>
<evidence type="ECO:0000313" key="14">
    <source>
        <dbReference type="Ensembl" id="ENSSDUP00000032008.1"/>
    </source>
</evidence>
<evidence type="ECO:0000256" key="1">
    <source>
        <dbReference type="ARBA" id="ARBA00004240"/>
    </source>
</evidence>
<evidence type="ECO:0000256" key="6">
    <source>
        <dbReference type="ARBA" id="ARBA00022801"/>
    </source>
</evidence>
<dbReference type="GeneTree" id="ENSGT00950000182846"/>
<dbReference type="OMA" id="DICLLQH"/>
<dbReference type="Ensembl" id="ENSSDUT00000032558.1">
    <property type="protein sequence ID" value="ENSSDUP00000032008.1"/>
    <property type="gene ID" value="ENSSDUG00000022989.1"/>
</dbReference>
<comment type="subcellular location">
    <subcellularLocation>
        <location evidence="1">Endoplasmic reticulum</location>
    </subcellularLocation>
</comment>
<dbReference type="GO" id="GO:0005634">
    <property type="term" value="C:nucleus"/>
    <property type="evidence" value="ECO:0007669"/>
    <property type="project" value="TreeGrafter"/>
</dbReference>
<dbReference type="RefSeq" id="XP_022622551.1">
    <property type="nucleotide sequence ID" value="XM_022766830.1"/>
</dbReference>
<evidence type="ECO:0000256" key="5">
    <source>
        <dbReference type="ARBA" id="ARBA00022759"/>
    </source>
</evidence>
<dbReference type="InterPro" id="IPR005135">
    <property type="entry name" value="Endo/exonuclease/phosphatase"/>
</dbReference>
<evidence type="ECO:0000256" key="2">
    <source>
        <dbReference type="ARBA" id="ARBA00007359"/>
    </source>
</evidence>
<evidence type="ECO:0000256" key="3">
    <source>
        <dbReference type="ARBA" id="ARBA00022722"/>
    </source>
</evidence>
<dbReference type="Pfam" id="PF03372">
    <property type="entry name" value="Exo_endo_phos"/>
    <property type="match status" value="1"/>
</dbReference>
<evidence type="ECO:0000256" key="11">
    <source>
        <dbReference type="PIRSR" id="PIRSR000988-2"/>
    </source>
</evidence>
<evidence type="ECO:0000313" key="15">
    <source>
        <dbReference type="Proteomes" id="UP000261420"/>
    </source>
</evidence>